<name>V5BJI2_9GAMM</name>
<protein>
    <submittedName>
        <fullName evidence="1">Putative polyketide synthase component</fullName>
    </submittedName>
</protein>
<evidence type="ECO:0000313" key="2">
    <source>
        <dbReference type="Proteomes" id="UP000017842"/>
    </source>
</evidence>
<dbReference type="AlphaFoldDB" id="V5BJI2"/>
<dbReference type="STRING" id="1116472.MGMO_20c00250"/>
<gene>
    <name evidence="1" type="ORF">MGMO_20c00250</name>
</gene>
<evidence type="ECO:0000313" key="1">
    <source>
        <dbReference type="EMBL" id="ESS73470.1"/>
    </source>
</evidence>
<accession>V5BJI2</accession>
<reference evidence="1 2" key="1">
    <citation type="journal article" date="2013" name="Genome Announc.">
        <title>Draft Genome Sequence of the Methanotrophic Gammaproteobacterium Methyloglobulus morosus DSM 22980 Strain KoM1.</title>
        <authorList>
            <person name="Poehlein A."/>
            <person name="Deutzmann J.S."/>
            <person name="Daniel R."/>
            <person name="Simeonova D.D."/>
        </authorList>
    </citation>
    <scope>NUCLEOTIDE SEQUENCE [LARGE SCALE GENOMIC DNA]</scope>
    <source>
        <strain evidence="1 2">KoM1</strain>
    </source>
</reference>
<dbReference type="Proteomes" id="UP000017842">
    <property type="component" value="Unassembled WGS sequence"/>
</dbReference>
<proteinExistence type="predicted"/>
<dbReference type="OrthoDB" id="5562587at2"/>
<comment type="caution">
    <text evidence="1">The sequence shown here is derived from an EMBL/GenBank/DDBJ whole genome shotgun (WGS) entry which is preliminary data.</text>
</comment>
<dbReference type="eggNOG" id="COG1020">
    <property type="taxonomic scope" value="Bacteria"/>
</dbReference>
<dbReference type="EMBL" id="AYLO01000020">
    <property type="protein sequence ID" value="ESS73470.1"/>
    <property type="molecule type" value="Genomic_DNA"/>
</dbReference>
<sequence>MPEQVSQFPDSLTLNGADYFLLQLDKLMWRSSGKRNVSTFVVSLPERLPLNELHNHLANRPAYQWLCRLRLREGLPFCLAKWKLDARAELPIIAEYTLAKDGSLPDRVLSANLDICRGSAFKIDLLHQAGAGSIVVFTWHHALMDAHGGELFVRYLGAVNLMKRPIWVADEASKLPLKIRAQIASEMKEFLYNAAQLPLLSLFKGTVPKPLARYRVLAFTPQQSVAINNRAGQLNAGFLVSAFYLAATTNAVAQVQKQRDTDTGDILVPIPLDCRKRGAQDPVLGNQVSFLFYRIPNAVIGDVSACTNALIEQMKSLMRAESPSHYTIMLDFLRRMPGFIYRQMLKSPTEGLMASFFYSDTGDSLQDFDALFGQQVLGAIHYPPNMYPPGMTFIFSRFHGALQITLGYMEQDVNTAEVDLLLKSLCSTLLGDEGG</sequence>
<organism evidence="1 2">
    <name type="scientific">Methyloglobulus morosus KoM1</name>
    <dbReference type="NCBI Taxonomy" id="1116472"/>
    <lineage>
        <taxon>Bacteria</taxon>
        <taxon>Pseudomonadati</taxon>
        <taxon>Pseudomonadota</taxon>
        <taxon>Gammaproteobacteria</taxon>
        <taxon>Methylococcales</taxon>
        <taxon>Methylococcaceae</taxon>
        <taxon>Methyloglobulus</taxon>
    </lineage>
</organism>
<keyword evidence="2" id="KW-1185">Reference proteome</keyword>
<dbReference type="RefSeq" id="WP_023493582.1">
    <property type="nucleotide sequence ID" value="NZ_AYLO01000020.1"/>
</dbReference>
<dbReference type="Gene3D" id="3.30.559.30">
    <property type="entry name" value="Nonribosomal peptide synthetase, condensation domain"/>
    <property type="match status" value="1"/>
</dbReference>